<feature type="region of interest" description="Disordered" evidence="1">
    <location>
        <begin position="333"/>
        <end position="356"/>
    </location>
</feature>
<dbReference type="PANTHER" id="PTHR33744">
    <property type="entry name" value="CARBOHYDRATE DIACID REGULATOR"/>
    <property type="match status" value="1"/>
</dbReference>
<organism evidence="4 5">
    <name type="scientific">Zhihengliuella alba</name>
    <dbReference type="NCBI Taxonomy" id="547018"/>
    <lineage>
        <taxon>Bacteria</taxon>
        <taxon>Bacillati</taxon>
        <taxon>Actinomycetota</taxon>
        <taxon>Actinomycetes</taxon>
        <taxon>Micrococcales</taxon>
        <taxon>Micrococcaceae</taxon>
        <taxon>Zhihengliuella</taxon>
    </lineage>
</organism>
<dbReference type="RefSeq" id="WP_344882500.1">
    <property type="nucleotide sequence ID" value="NZ_BAABCJ010000002.1"/>
</dbReference>
<evidence type="ECO:0000259" key="2">
    <source>
        <dbReference type="Pfam" id="PF07905"/>
    </source>
</evidence>
<feature type="domain" description="Purine catabolism PurC-like" evidence="2">
    <location>
        <begin position="7"/>
        <end position="127"/>
    </location>
</feature>
<dbReference type="Pfam" id="PF13556">
    <property type="entry name" value="HTH_30"/>
    <property type="match status" value="1"/>
</dbReference>
<keyword evidence="5" id="KW-1185">Reference proteome</keyword>
<comment type="caution">
    <text evidence="4">The sequence shown here is derived from an EMBL/GenBank/DDBJ whole genome shotgun (WGS) entry which is preliminary data.</text>
</comment>
<gene>
    <name evidence="4" type="ORF">GCM10022377_15610</name>
</gene>
<dbReference type="PANTHER" id="PTHR33744:SF1">
    <property type="entry name" value="DNA-BINDING TRANSCRIPTIONAL ACTIVATOR ADER"/>
    <property type="match status" value="1"/>
</dbReference>
<protein>
    <submittedName>
        <fullName evidence="4">PucR family transcriptional regulator</fullName>
    </submittedName>
</protein>
<accession>A0ABP7D9Y8</accession>
<dbReference type="InterPro" id="IPR025736">
    <property type="entry name" value="PucR_C-HTH_dom"/>
</dbReference>
<name>A0ABP7D9Y8_9MICC</name>
<feature type="compositionally biased region" description="Basic and acidic residues" evidence="1">
    <location>
        <begin position="395"/>
        <end position="414"/>
    </location>
</feature>
<evidence type="ECO:0000313" key="4">
    <source>
        <dbReference type="EMBL" id="GAA3702882.1"/>
    </source>
</evidence>
<dbReference type="EMBL" id="BAABCJ010000002">
    <property type="protein sequence ID" value="GAA3702882.1"/>
    <property type="molecule type" value="Genomic_DNA"/>
</dbReference>
<dbReference type="Proteomes" id="UP001501536">
    <property type="component" value="Unassembled WGS sequence"/>
</dbReference>
<dbReference type="Pfam" id="PF07905">
    <property type="entry name" value="PucR"/>
    <property type="match status" value="1"/>
</dbReference>
<feature type="domain" description="PucR C-terminal helix-turn-helix" evidence="3">
    <location>
        <begin position="455"/>
        <end position="513"/>
    </location>
</feature>
<evidence type="ECO:0000313" key="5">
    <source>
        <dbReference type="Proteomes" id="UP001501536"/>
    </source>
</evidence>
<dbReference type="InterPro" id="IPR051448">
    <property type="entry name" value="CdaR-like_regulators"/>
</dbReference>
<dbReference type="Gene3D" id="1.10.10.2840">
    <property type="entry name" value="PucR C-terminal helix-turn-helix domain"/>
    <property type="match status" value="1"/>
</dbReference>
<dbReference type="InterPro" id="IPR012914">
    <property type="entry name" value="PucR_dom"/>
</dbReference>
<proteinExistence type="predicted"/>
<evidence type="ECO:0000256" key="1">
    <source>
        <dbReference type="SAM" id="MobiDB-lite"/>
    </source>
</evidence>
<dbReference type="InterPro" id="IPR042070">
    <property type="entry name" value="PucR_C-HTH_sf"/>
</dbReference>
<sequence length="520" mass="55291">MITLGRILALERLALEPVVRADEGRAVSWVVTSELRDPTPYLNGGEVVLFTGVNSPGDGPADAPAWREYVQRLADRGVVALGLGIGERLSWQRVPAALVDAVQGTGLSLFTVPEQTPFLGVIQVVAEHRAAEERTELEATLAHQRALTRAATAVDGTAEILRTLGGLLGDAWAGICTDDGAVLQSSTRRPPPLPTGRRLGELVDRLRRAGLRGSLGESGPWGTVVVHPLGVHGLPHGYLVVFLPGPADRQYTGAIATAVALLSLHVERTAEQELSRRRLRASAADLVLDGQGRAAEAVLDVAGGPGWVRPGERIRVVRLRGGPEALREALRRAEAHAERSGRPLLPATPTPGEGEDEAAVLIRDEEPALGVLREIVDATGIRAGVGGAAAVEDAPASHREAREALERASAHRPVESRDELAAGGVAGLLPPQSGRAWAGELLEPITGRGPEGARLLGTLRTFLGYNGNRRQTAAELSVHRNTLLHQLRAIEEALGGSLDDPQLRADLWIALRLLEDTHER</sequence>
<feature type="region of interest" description="Disordered" evidence="1">
    <location>
        <begin position="392"/>
        <end position="414"/>
    </location>
</feature>
<evidence type="ECO:0000259" key="3">
    <source>
        <dbReference type="Pfam" id="PF13556"/>
    </source>
</evidence>
<reference evidence="5" key="1">
    <citation type="journal article" date="2019" name="Int. J. Syst. Evol. Microbiol.">
        <title>The Global Catalogue of Microorganisms (GCM) 10K type strain sequencing project: providing services to taxonomists for standard genome sequencing and annotation.</title>
        <authorList>
            <consortium name="The Broad Institute Genomics Platform"/>
            <consortium name="The Broad Institute Genome Sequencing Center for Infectious Disease"/>
            <person name="Wu L."/>
            <person name="Ma J."/>
        </authorList>
    </citation>
    <scope>NUCLEOTIDE SEQUENCE [LARGE SCALE GENOMIC DNA]</scope>
    <source>
        <strain evidence="5">JCM 16961</strain>
    </source>
</reference>